<protein>
    <submittedName>
        <fullName evidence="3">Uncharacterized protein</fullName>
    </submittedName>
</protein>
<gene>
    <name evidence="3" type="ORF">MNBD_ALPHA04-1791</name>
</gene>
<name>A0A3B0TGD9_9ZZZZ</name>
<feature type="compositionally biased region" description="Basic and acidic residues" evidence="2">
    <location>
        <begin position="806"/>
        <end position="817"/>
    </location>
</feature>
<organism evidence="3">
    <name type="scientific">hydrothermal vent metagenome</name>
    <dbReference type="NCBI Taxonomy" id="652676"/>
    <lineage>
        <taxon>unclassified sequences</taxon>
        <taxon>metagenomes</taxon>
        <taxon>ecological metagenomes</taxon>
    </lineage>
</organism>
<evidence type="ECO:0000256" key="2">
    <source>
        <dbReference type="SAM" id="MobiDB-lite"/>
    </source>
</evidence>
<reference evidence="3" key="1">
    <citation type="submission" date="2018-06" db="EMBL/GenBank/DDBJ databases">
        <authorList>
            <person name="Zhirakovskaya E."/>
        </authorList>
    </citation>
    <scope>NUCLEOTIDE SEQUENCE</scope>
</reference>
<evidence type="ECO:0000256" key="1">
    <source>
        <dbReference type="SAM" id="Coils"/>
    </source>
</evidence>
<feature type="coiled-coil region" evidence="1">
    <location>
        <begin position="1097"/>
        <end position="1159"/>
    </location>
</feature>
<keyword evidence="1" id="KW-0175">Coiled coil</keyword>
<accession>A0A3B0TGD9</accession>
<feature type="region of interest" description="Disordered" evidence="2">
    <location>
        <begin position="790"/>
        <end position="826"/>
    </location>
</feature>
<dbReference type="EMBL" id="UOEF01000456">
    <property type="protein sequence ID" value="VAW06076.1"/>
    <property type="molecule type" value="Genomic_DNA"/>
</dbReference>
<evidence type="ECO:0000313" key="3">
    <source>
        <dbReference type="EMBL" id="VAW06076.1"/>
    </source>
</evidence>
<proteinExistence type="predicted"/>
<sequence length="1518" mass="165554">MPQRVTQIRPHLGDEHVLAVDPPIRPNSEGFWRRRIRPFTGRALSHKALETEQNSSAGMQRLRGQTVSHGVVSGLEARLGRGAIGKSPDDARLEISEGIGLARSGEDIAIMSGRSLLVGNLPVIARADLLDGEEPPELAGDTDGPELPENFLRPELPRRQFDELSQMIAAVKADNLPRAAILIAEPIVTTMLGNAGDPDCPPDSRDDAFDDLQHIDGTRLALYFWPEEMTGFNGNPGYNLPGDGPDQRNIMAHRIFAVERLFDENDSHPWENRGVPLALLGFNQDWTLKFLDSSAVVRSGGMPKPRTSFIGGSGNPYLWQAQVSQFSEHLMALEAEPANALAKNFEFLPPVGILPSDILSGNGRQSFFPSGFNVSLAPVPLEQLNLVMKESAGLAPFSMSAPDQVEMLLAVPARVYEPGLLEMAEVDIRFQKAIDEFTQDRGNWLSRREVIRRRLDQLTTTNRGQPQAWNIIDSPVAELVDAGDQIAPYNAGAVIVQQAGSALRASQLVGAETGLSLSKGDRLFIWIKIPKQDQPKALSIRLNLDKAEPAETPKFGHSWGDKSSLPFFNVNNLPANSHDAEIPTASTWTKLEIDAADIVAANGDTLFGKRFDGIEIAQHSGEVAWGPIGRIDTNGREQYFFHGAVPAGSKLTLGSGATVVSAPAKKEPRFGTTLNDEQLVSADKLAFQSRWTQPSLQRHFITLNHDGFTGLIDDIEKRLTSTNDAIDLGFVRARSDIYRLRQFILGEDAASKLVTSPALADLATRNESARTTGIDLTKFMAKSYATLAEREPDNPFIPKKSTRAAGDVRTRADDRGSGGRTPGLPQSAFLSAGSGARGDGALFMSSTTPLTVFPMASFATIATTAPSESSAPAFVMGIAPAEQPAIARGTSFGKGVVDIPGVIKVPFPEQTIPQYKIVGNYNAAYKPSYGAIKAGIASSQYNSKDIVLQRALPSVVERTVSVAKRIEEAPAKQAYDYALAGKMAIFTTVSSLIDIGKNKTRVEGISLEDLPMPGYIYSGDDATKKEALVTIGDVILDRQLQSEVDGHKSEYSDQDDIGAKEGRHESDYFDAAVSAIDNSVALMRLVEGRVDLYSKFLADAQDTRKALEKQIRAANVRLGEIAIELEEARHDVEVAGALLAEALQNRDETNERRQAVIKEYGNSIIFRRPRFSQQIKNSASAQVLDALIEDPVLTCIAAHDDEPEEIKDYIALFHDAPVSWFPDISAKLSQLNKRGVAVKTLFAVNTRAQIARRFTAQNTASRSIGPLFAVHSAMLAQQNILERRRQDARQLDLAAVSALPLIDLQRQIRKAASMGDIIDGVRSRPRLAKRASALLENIGNVAACLNSEFNEIDPVVRLEWAEILSEHDDGIELSMLSALPEWGAISIEQRRRLQSLVDWLFLQIDPRETEARQAMNQLVRICLLMASHSPVDKLIPATIVTPSPARVGTLIPLRVDVSIIRTGLIGMIRSNSGRSLASVKVEEIGSEIAHARVVQSFASTEILSQGLRINFGGAVRRR</sequence>